<dbReference type="WormBase" id="SRAE_X000046200">
    <property type="protein sequence ID" value="SRP08470"/>
    <property type="gene ID" value="WBGene00266021"/>
</dbReference>
<evidence type="ECO:0000313" key="2">
    <source>
        <dbReference type="EMBL" id="CEF71135.1"/>
    </source>
</evidence>
<evidence type="ECO:0000256" key="1">
    <source>
        <dbReference type="SAM" id="SignalP"/>
    </source>
</evidence>
<dbReference type="GeneID" id="36383515"/>
<feature type="signal peptide" evidence="1">
    <location>
        <begin position="1"/>
        <end position="17"/>
    </location>
</feature>
<protein>
    <submittedName>
        <fullName evidence="2 4">Uncharacterized protein</fullName>
    </submittedName>
</protein>
<dbReference type="RefSeq" id="XP_024510331.1">
    <property type="nucleotide sequence ID" value="XM_024644810.1"/>
</dbReference>
<gene>
    <name evidence="2 4 5" type="ORF">SRAE_X000046200</name>
</gene>
<keyword evidence="1" id="KW-0732">Signal</keyword>
<reference evidence="4" key="2">
    <citation type="submission" date="2020-12" db="UniProtKB">
        <authorList>
            <consortium name="WormBaseParasite"/>
        </authorList>
    </citation>
    <scope>IDENTIFICATION</scope>
</reference>
<dbReference type="Proteomes" id="UP000035682">
    <property type="component" value="Unplaced"/>
</dbReference>
<evidence type="ECO:0000313" key="5">
    <source>
        <dbReference type="WormBase" id="SRAE_X000046200"/>
    </source>
</evidence>
<dbReference type="CTD" id="36383515"/>
<evidence type="ECO:0000313" key="4">
    <source>
        <dbReference type="WBParaSite" id="SRAE_X000046200.1"/>
    </source>
</evidence>
<organism evidence="2">
    <name type="scientific">Strongyloides ratti</name>
    <name type="common">Parasitic roundworm</name>
    <dbReference type="NCBI Taxonomy" id="34506"/>
    <lineage>
        <taxon>Eukaryota</taxon>
        <taxon>Metazoa</taxon>
        <taxon>Ecdysozoa</taxon>
        <taxon>Nematoda</taxon>
        <taxon>Chromadorea</taxon>
        <taxon>Rhabditida</taxon>
        <taxon>Tylenchina</taxon>
        <taxon>Panagrolaimomorpha</taxon>
        <taxon>Strongyloidoidea</taxon>
        <taxon>Strongyloididae</taxon>
        <taxon>Strongyloides</taxon>
    </lineage>
</organism>
<proteinExistence type="predicted"/>
<dbReference type="EMBL" id="LN609530">
    <property type="protein sequence ID" value="CEF71135.1"/>
    <property type="molecule type" value="Genomic_DNA"/>
</dbReference>
<dbReference type="WBParaSite" id="SRAE_X000046200.1">
    <property type="protein sequence ID" value="SRAE_X000046200.1"/>
    <property type="gene ID" value="WBGene00266021"/>
</dbReference>
<reference evidence="2 3" key="1">
    <citation type="submission" date="2014-09" db="EMBL/GenBank/DDBJ databases">
        <authorList>
            <person name="Martin A.A."/>
        </authorList>
    </citation>
    <scope>NUCLEOTIDE SEQUENCE</scope>
    <source>
        <strain evidence="3">ED321</strain>
        <strain evidence="2">ED321 Heterogonic</strain>
    </source>
</reference>
<evidence type="ECO:0000313" key="3">
    <source>
        <dbReference type="Proteomes" id="UP000035682"/>
    </source>
</evidence>
<sequence length="567" mass="66156">MFVSNIILLILISYLHAIPQDLYLEFSKDEENNHRYSIDSLEPELAITIFSNLPINPQKRTTVRPMVKKIKKKTKSSSEINYLVRVKRDSLNDMTSPDYANLNNDFLNTDDIMFSYDENIDEMKQVKSFDANFLHQTINKNVKQQQVFVNDKSTINKKDKKIGDIETVTVILPSQDIQIDKEEKNWEKIMNNNFEKKNSNEMNDAKNDEDKTIDTNDFDDFFDNTGAFTDDSVISTRKKRDNINHNEIPNFVPYKRGNLKNGRKIRMGYSKIEVVEMTSNKLDATINKDIIKINSNFNLTDNIKKKDNNNKNITNFQNTKEVSEMTNDQENTILNKTSNIDNNKEISSSFLNNNITLLENDKHKIFTTKNDSFNNDKNDEIDIMIKEDMLIISNQTINNTNLSNISKNNDSINNPKLDSHKSDETKFYWKTFFNNGTTRKEMFTENINTNIQSTTALPFFDEKNENKTEKLLSNNNTENSTTNNIFMNGIENIATFPNDFPSQDDFTEYNSVYSDIEIIKHEKPIQYKTYSMDLPLEKSTKNKTKLFKNKKIIRKIHNSRSSFIRPF</sequence>
<keyword evidence="3" id="KW-1185">Reference proteome</keyword>
<feature type="chain" id="PRO_5015031107" evidence="1">
    <location>
        <begin position="18"/>
        <end position="567"/>
    </location>
</feature>
<dbReference type="AlphaFoldDB" id="A0A090LMS1"/>
<name>A0A090LMS1_STRRB</name>
<accession>A0A090LMS1</accession>